<proteinExistence type="predicted"/>
<keyword evidence="1" id="KW-0812">Transmembrane</keyword>
<protein>
    <recommendedName>
        <fullName evidence="4">DUF3278 domain-containing protein</fullName>
    </recommendedName>
</protein>
<dbReference type="Proteomes" id="UP000219353">
    <property type="component" value="Unassembled WGS sequence"/>
</dbReference>
<dbReference type="RefSeq" id="WP_097110191.1">
    <property type="nucleotide sequence ID" value="NZ_OBEB01000001.1"/>
</dbReference>
<dbReference type="AlphaFoldDB" id="A0A285IFP6"/>
<evidence type="ECO:0008006" key="4">
    <source>
        <dbReference type="Google" id="ProtNLM"/>
    </source>
</evidence>
<organism evidence="2 3">
    <name type="scientific">Arsukibacterium tuosuense</name>
    <dbReference type="NCBI Taxonomy" id="1323745"/>
    <lineage>
        <taxon>Bacteria</taxon>
        <taxon>Pseudomonadati</taxon>
        <taxon>Pseudomonadota</taxon>
        <taxon>Gammaproteobacteria</taxon>
        <taxon>Chromatiales</taxon>
        <taxon>Chromatiaceae</taxon>
        <taxon>Arsukibacterium</taxon>
    </lineage>
</organism>
<keyword evidence="1" id="KW-0472">Membrane</keyword>
<feature type="transmembrane region" description="Helical" evidence="1">
    <location>
        <begin position="148"/>
        <end position="168"/>
    </location>
</feature>
<feature type="transmembrane region" description="Helical" evidence="1">
    <location>
        <begin position="39"/>
        <end position="58"/>
    </location>
</feature>
<evidence type="ECO:0000313" key="3">
    <source>
        <dbReference type="Proteomes" id="UP000219353"/>
    </source>
</evidence>
<evidence type="ECO:0000313" key="2">
    <source>
        <dbReference type="EMBL" id="SNY45916.1"/>
    </source>
</evidence>
<gene>
    <name evidence="2" type="ORF">SAMN06297280_0990</name>
</gene>
<dbReference type="OrthoDB" id="6329939at2"/>
<accession>A0A285IFP6</accession>
<keyword evidence="1" id="KW-1133">Transmembrane helix</keyword>
<sequence length="187" mass="21650">MDDKFKNWQQQYQQCTPDIDTQLLIKQVAIAQKKERLKAYSELVLGAAVSLYCIYAAVMFAQSLIATVLFALLSVVPISFSMWSFKLRQKQWQQQSVDVNQLLAIKRQHLFAQLRYWRMNAIVVCLLWLALLMLPMFDYFFASNETHWIVIACINGLVVSATLARFFYLKSKLSKRLNDISALLGIN</sequence>
<feature type="transmembrane region" description="Helical" evidence="1">
    <location>
        <begin position="116"/>
        <end position="136"/>
    </location>
</feature>
<name>A0A285IFP6_9GAMM</name>
<feature type="transmembrane region" description="Helical" evidence="1">
    <location>
        <begin position="64"/>
        <end position="85"/>
    </location>
</feature>
<reference evidence="3" key="1">
    <citation type="submission" date="2017-09" db="EMBL/GenBank/DDBJ databases">
        <authorList>
            <person name="Varghese N."/>
            <person name="Submissions S."/>
        </authorList>
    </citation>
    <scope>NUCLEOTIDE SEQUENCE [LARGE SCALE GENOMIC DNA]</scope>
    <source>
        <strain evidence="3">CGMCC 1.12461</strain>
    </source>
</reference>
<dbReference type="EMBL" id="OBEB01000001">
    <property type="protein sequence ID" value="SNY45916.1"/>
    <property type="molecule type" value="Genomic_DNA"/>
</dbReference>
<evidence type="ECO:0000256" key="1">
    <source>
        <dbReference type="SAM" id="Phobius"/>
    </source>
</evidence>
<keyword evidence="3" id="KW-1185">Reference proteome</keyword>